<feature type="compositionally biased region" description="Low complexity" evidence="11">
    <location>
        <begin position="519"/>
        <end position="533"/>
    </location>
</feature>
<dbReference type="EMBL" id="CAJFCJ010000003">
    <property type="protein sequence ID" value="CAD5113274.1"/>
    <property type="molecule type" value="Genomic_DNA"/>
</dbReference>
<evidence type="ECO:0000313" key="13">
    <source>
        <dbReference type="EMBL" id="CAD5113274.1"/>
    </source>
</evidence>
<dbReference type="PROSITE" id="PS50011">
    <property type="entry name" value="PROTEIN_KINASE_DOM"/>
    <property type="match status" value="1"/>
</dbReference>
<feature type="compositionally biased region" description="Basic residues" evidence="11">
    <location>
        <begin position="540"/>
        <end position="549"/>
    </location>
</feature>
<evidence type="ECO:0000256" key="4">
    <source>
        <dbReference type="ARBA" id="ARBA00022679"/>
    </source>
</evidence>
<feature type="region of interest" description="Disordered" evidence="11">
    <location>
        <begin position="751"/>
        <end position="780"/>
    </location>
</feature>
<dbReference type="GO" id="GO:0005737">
    <property type="term" value="C:cytoplasm"/>
    <property type="evidence" value="ECO:0007669"/>
    <property type="project" value="UniProtKB-SubCell"/>
</dbReference>
<dbReference type="Gene3D" id="3.30.200.20">
    <property type="entry name" value="Phosphorylase Kinase, domain 1"/>
    <property type="match status" value="1"/>
</dbReference>
<comment type="similarity">
    <text evidence="1">Belongs to the protein kinase superfamily. STE Ser/Thr protein kinase family. MAP kinase kinase kinase subfamily.</text>
</comment>
<dbReference type="FunFam" id="1.10.510.10:FF:000087">
    <property type="entry name" value="Mitogen-activated protein kinase kinase kinase 12"/>
    <property type="match status" value="1"/>
</dbReference>
<organism evidence="13 14">
    <name type="scientific">Dimorphilus gyrociliatus</name>
    <dbReference type="NCBI Taxonomy" id="2664684"/>
    <lineage>
        <taxon>Eukaryota</taxon>
        <taxon>Metazoa</taxon>
        <taxon>Spiralia</taxon>
        <taxon>Lophotrochozoa</taxon>
        <taxon>Annelida</taxon>
        <taxon>Polychaeta</taxon>
        <taxon>Polychaeta incertae sedis</taxon>
        <taxon>Dinophilidae</taxon>
        <taxon>Dimorphilus</taxon>
    </lineage>
</organism>
<keyword evidence="5" id="KW-0547">Nucleotide-binding</keyword>
<comment type="caution">
    <text evidence="13">The sequence shown here is derived from an EMBL/GenBank/DDBJ whole genome shotgun (WGS) entry which is preliminary data.</text>
</comment>
<keyword evidence="14" id="KW-1185">Reference proteome</keyword>
<feature type="region of interest" description="Disordered" evidence="11">
    <location>
        <begin position="1"/>
        <end position="21"/>
    </location>
</feature>
<evidence type="ECO:0000256" key="7">
    <source>
        <dbReference type="ARBA" id="ARBA00022840"/>
    </source>
</evidence>
<dbReference type="Proteomes" id="UP000549394">
    <property type="component" value="Unassembled WGS sequence"/>
</dbReference>
<proteinExistence type="inferred from homology"/>
<keyword evidence="3" id="KW-0723">Serine/threonine-protein kinase</keyword>
<feature type="region of interest" description="Disordered" evidence="11">
    <location>
        <begin position="501"/>
        <end position="563"/>
    </location>
</feature>
<accession>A0A7I8VDD8</accession>
<dbReference type="Gene3D" id="1.10.510.10">
    <property type="entry name" value="Transferase(Phosphotransferase) domain 1"/>
    <property type="match status" value="1"/>
</dbReference>
<dbReference type="PROSITE" id="PS00108">
    <property type="entry name" value="PROTEIN_KINASE_ST"/>
    <property type="match status" value="1"/>
</dbReference>
<comment type="catalytic activity">
    <reaction evidence="8">
        <text>L-threonyl-[protein] + ATP = O-phospho-L-threonyl-[protein] + ADP + H(+)</text>
        <dbReference type="Rhea" id="RHEA:46608"/>
        <dbReference type="Rhea" id="RHEA-COMP:11060"/>
        <dbReference type="Rhea" id="RHEA-COMP:11605"/>
        <dbReference type="ChEBI" id="CHEBI:15378"/>
        <dbReference type="ChEBI" id="CHEBI:30013"/>
        <dbReference type="ChEBI" id="CHEBI:30616"/>
        <dbReference type="ChEBI" id="CHEBI:61977"/>
        <dbReference type="ChEBI" id="CHEBI:456216"/>
        <dbReference type="EC" id="2.7.11.25"/>
    </reaction>
</comment>
<dbReference type="InterPro" id="IPR008271">
    <property type="entry name" value="Ser/Thr_kinase_AS"/>
</dbReference>
<comment type="catalytic activity">
    <reaction evidence="9">
        <text>L-seryl-[protein] + ATP = O-phospho-L-seryl-[protein] + ADP + H(+)</text>
        <dbReference type="Rhea" id="RHEA:17989"/>
        <dbReference type="Rhea" id="RHEA-COMP:9863"/>
        <dbReference type="Rhea" id="RHEA-COMP:11604"/>
        <dbReference type="ChEBI" id="CHEBI:15378"/>
        <dbReference type="ChEBI" id="CHEBI:29999"/>
        <dbReference type="ChEBI" id="CHEBI:30616"/>
        <dbReference type="ChEBI" id="CHEBI:83421"/>
        <dbReference type="ChEBI" id="CHEBI:456216"/>
        <dbReference type="EC" id="2.7.11.25"/>
    </reaction>
</comment>
<sequence length="780" mass="88177">MKTAPGIAQRTPDNSLKAAPPCGGLYNPTDSRNCPSSLNIRKKLIGENGNFAESIICYNGGTVSTYLAKSCPSTLIAREKSIEENNNTSKPLPSTIANVERVSLKDGFISCLRPIWTMFGKNENKTNGNFDDEWEIPFESIKELQWIGSGGQGAVFLGTFGSEQVAVKKVHDKAQTEIRHLRKLNHPNIIKFKGVSTQPPCYCIIMEYCPNGQLYDMIRDNKQIPPPIVVDWAKQIANGMNYLHSFNIIHRDLKSPNVLLAEDNIIRISDFGTSKEWNQKSTRMSFAGTCAWMAPEVIRYEPCSEKVDVWAYGVVLWELLTGEIPYKNVDQSAIIFGVGNNSLTLPIPSMVPNGFQILLQQCWSEKPRNRPSFKLILSHLEIASSDLLNMPAEEYYGMQALWKNDIAEQYCKYKCEPARVTQLEQELIRRRRAELKHAQDIRLHYERKFERVTNLHNELVILMNRLKSREIELAKKERSLSVKSNKQRSLLRPVMRAQEKLGKTVSQKMHKCISDPGTSPVNNNPPNSVLQNPPDEKSKIQRRFKRSRKNQSLTSSPIQQMNVIEQSKKSMQLELSVRDTNVTNNNIVENVENEKSKEDNTDLSTSKTSEMTSSKCSDMMTSSKGSDIMTSSASAVCADVESNCASPKSSPKKRREKSKKVGFSIEKNGEESERTRRKLRRQDQQAEQSSDSDSEDPKSDLKGEWSSSLSTEQLHIILEQNTSDELSEKEAAFKRFKDISCQDLQNYPIDVLSTSNSEDEAPSDVTVRKSRSSLSEKSSY</sequence>
<evidence type="ECO:0000256" key="10">
    <source>
        <dbReference type="PIRSR" id="PIRSR038165-50"/>
    </source>
</evidence>
<evidence type="ECO:0000256" key="1">
    <source>
        <dbReference type="ARBA" id="ARBA00006529"/>
    </source>
</evidence>
<dbReference type="InterPro" id="IPR011009">
    <property type="entry name" value="Kinase-like_dom_sf"/>
</dbReference>
<evidence type="ECO:0000256" key="6">
    <source>
        <dbReference type="ARBA" id="ARBA00022777"/>
    </source>
</evidence>
<keyword evidence="6" id="KW-0418">Kinase</keyword>
<dbReference type="EC" id="2.7.11.25" evidence="2"/>
<dbReference type="PANTHER" id="PTHR44329:SF304">
    <property type="entry name" value="MITOGEN-ACTIVATED PROTEIN KINASE KINASE KINASE 13-LIKE ISOFORM X1"/>
    <property type="match status" value="1"/>
</dbReference>
<feature type="active site" description="Proton acceptor" evidence="10">
    <location>
        <position position="252"/>
    </location>
</feature>
<dbReference type="AlphaFoldDB" id="A0A7I8VDD8"/>
<dbReference type="InterPro" id="IPR001245">
    <property type="entry name" value="Ser-Thr/Tyr_kinase_cat_dom"/>
</dbReference>
<dbReference type="PANTHER" id="PTHR44329">
    <property type="entry name" value="SERINE/THREONINE-PROTEIN KINASE TNNI3K-RELATED"/>
    <property type="match status" value="1"/>
</dbReference>
<dbReference type="SUPFAM" id="SSF56112">
    <property type="entry name" value="Protein kinase-like (PK-like)"/>
    <property type="match status" value="1"/>
</dbReference>
<protein>
    <recommendedName>
        <fullName evidence="2">mitogen-activated protein kinase kinase kinase</fullName>
        <ecNumber evidence="2">2.7.11.25</ecNumber>
    </recommendedName>
</protein>
<dbReference type="InterPro" id="IPR051681">
    <property type="entry name" value="Ser/Thr_Kinases-Pseudokinases"/>
</dbReference>
<name>A0A7I8VDD8_9ANNE</name>
<feature type="compositionally biased region" description="Low complexity" evidence="11">
    <location>
        <begin position="604"/>
        <end position="617"/>
    </location>
</feature>
<feature type="region of interest" description="Disordered" evidence="11">
    <location>
        <begin position="584"/>
        <end position="627"/>
    </location>
</feature>
<feature type="region of interest" description="Disordered" evidence="11">
    <location>
        <begin position="640"/>
        <end position="707"/>
    </location>
</feature>
<gene>
    <name evidence="13" type="ORF">DGYR_LOCUS2299</name>
</gene>
<dbReference type="Pfam" id="PF07714">
    <property type="entry name" value="PK_Tyr_Ser-Thr"/>
    <property type="match status" value="1"/>
</dbReference>
<evidence type="ECO:0000256" key="8">
    <source>
        <dbReference type="ARBA" id="ARBA00047559"/>
    </source>
</evidence>
<feature type="domain" description="Protein kinase" evidence="12">
    <location>
        <begin position="141"/>
        <end position="382"/>
    </location>
</feature>
<keyword evidence="4" id="KW-0808">Transferase</keyword>
<dbReference type="InterPro" id="IPR000719">
    <property type="entry name" value="Prot_kinase_dom"/>
</dbReference>
<evidence type="ECO:0000256" key="9">
    <source>
        <dbReference type="ARBA" id="ARBA00048329"/>
    </source>
</evidence>
<dbReference type="OrthoDB" id="339325at2759"/>
<reference evidence="13 14" key="1">
    <citation type="submission" date="2020-08" db="EMBL/GenBank/DDBJ databases">
        <authorList>
            <person name="Hejnol A."/>
        </authorList>
    </citation>
    <scope>NUCLEOTIDE SEQUENCE [LARGE SCALE GENOMIC DNA]</scope>
</reference>
<evidence type="ECO:0000256" key="3">
    <source>
        <dbReference type="ARBA" id="ARBA00022527"/>
    </source>
</evidence>
<dbReference type="PRINTS" id="PR00109">
    <property type="entry name" value="TYRKINASE"/>
</dbReference>
<feature type="compositionally biased region" description="Polar residues" evidence="11">
    <location>
        <begin position="550"/>
        <end position="563"/>
    </location>
</feature>
<dbReference type="SMART" id="SM00220">
    <property type="entry name" value="S_TKc"/>
    <property type="match status" value="1"/>
</dbReference>
<feature type="compositionally biased region" description="Basic residues" evidence="11">
    <location>
        <begin position="650"/>
        <end position="660"/>
    </location>
</feature>
<dbReference type="GO" id="GO:0004709">
    <property type="term" value="F:MAP kinase kinase kinase activity"/>
    <property type="evidence" value="ECO:0007669"/>
    <property type="project" value="UniProtKB-EC"/>
</dbReference>
<evidence type="ECO:0000256" key="11">
    <source>
        <dbReference type="SAM" id="MobiDB-lite"/>
    </source>
</evidence>
<evidence type="ECO:0000256" key="5">
    <source>
        <dbReference type="ARBA" id="ARBA00022741"/>
    </source>
</evidence>
<evidence type="ECO:0000313" key="14">
    <source>
        <dbReference type="Proteomes" id="UP000549394"/>
    </source>
</evidence>
<keyword evidence="7" id="KW-0067">ATP-binding</keyword>
<evidence type="ECO:0000259" key="12">
    <source>
        <dbReference type="PROSITE" id="PS50011"/>
    </source>
</evidence>
<evidence type="ECO:0000256" key="2">
    <source>
        <dbReference type="ARBA" id="ARBA00012406"/>
    </source>
</evidence>
<dbReference type="GO" id="GO:0005524">
    <property type="term" value="F:ATP binding"/>
    <property type="evidence" value="ECO:0007669"/>
    <property type="project" value="UniProtKB-KW"/>
</dbReference>